<protein>
    <submittedName>
        <fullName evidence="2">Uncharacterized protein</fullName>
    </submittedName>
</protein>
<accession>A0AA90P2J4</accession>
<organism evidence="2 3">
    <name type="scientific">Candidatus Endonucleibacter bathymodioli</name>
    <dbReference type="NCBI Taxonomy" id="539814"/>
    <lineage>
        <taxon>Bacteria</taxon>
        <taxon>Pseudomonadati</taxon>
        <taxon>Pseudomonadota</taxon>
        <taxon>Gammaproteobacteria</taxon>
        <taxon>Oceanospirillales</taxon>
        <taxon>Endozoicomonadaceae</taxon>
        <taxon>Candidatus Endonucleibacter</taxon>
    </lineage>
</organism>
<sequence>MSLRNHSLIALFYLLPIATTVGLTLDEWQNQFLQNKLPIPQNLRAQYCKAREECESTARLLGLTIRLPKTTTVADNQENLSTNNKSPKDITKQPHSKEKPILEQKISHKTPYLETQKHTTAAASDAAAAVNQQITLDGQWKIINVIGIDRDQVGVIYPDNEDATLINFALHASENNTAAILLLQQLDDSNAEANPTLRLVESTNYDLFIPANTLVAMDVSYRRPFLASSIFNESPLCPFSGPGRTLVCSKNSFIHLSLE</sequence>
<feature type="compositionally biased region" description="Polar residues" evidence="1">
    <location>
        <begin position="74"/>
        <end position="85"/>
    </location>
</feature>
<gene>
    <name evidence="2" type="ORF">QS748_12420</name>
</gene>
<evidence type="ECO:0000313" key="2">
    <source>
        <dbReference type="EMBL" id="MDP0589931.1"/>
    </source>
</evidence>
<dbReference type="Proteomes" id="UP001178148">
    <property type="component" value="Unassembled WGS sequence"/>
</dbReference>
<evidence type="ECO:0000313" key="3">
    <source>
        <dbReference type="Proteomes" id="UP001178148"/>
    </source>
</evidence>
<name>A0AA90P2J4_9GAMM</name>
<evidence type="ECO:0000256" key="1">
    <source>
        <dbReference type="SAM" id="MobiDB-lite"/>
    </source>
</evidence>
<proteinExistence type="predicted"/>
<feature type="compositionally biased region" description="Basic and acidic residues" evidence="1">
    <location>
        <begin position="86"/>
        <end position="106"/>
    </location>
</feature>
<keyword evidence="3" id="KW-1185">Reference proteome</keyword>
<dbReference type="AlphaFoldDB" id="A0AA90P2J4"/>
<feature type="region of interest" description="Disordered" evidence="1">
    <location>
        <begin position="74"/>
        <end position="110"/>
    </location>
</feature>
<dbReference type="EMBL" id="JASXSV010000024">
    <property type="protein sequence ID" value="MDP0589931.1"/>
    <property type="molecule type" value="Genomic_DNA"/>
</dbReference>
<reference evidence="2 3" key="1">
    <citation type="journal article" date="2023" name="bioRxiv">
        <title>An intranuclear bacterial parasite of deep-sea mussels expresses apoptosis inhibitors acquired from its host.</title>
        <authorList>
            <person name="Gonzalez Porras M.A."/>
            <person name="Assie A."/>
            <person name="Tietjen M."/>
            <person name="Violette M."/>
            <person name="Kleiner M."/>
            <person name="Gruber-Vodicka H."/>
            <person name="Dubilier N."/>
            <person name="Leisch N."/>
        </authorList>
    </citation>
    <scope>NUCLEOTIDE SEQUENCE [LARGE SCALE GENOMIC DNA]</scope>
    <source>
        <strain evidence="2">IAP13</strain>
    </source>
</reference>
<comment type="caution">
    <text evidence="2">The sequence shown here is derived from an EMBL/GenBank/DDBJ whole genome shotgun (WGS) entry which is preliminary data.</text>
</comment>